<protein>
    <submittedName>
        <fullName evidence="4">Glycosyltransferase family 1 protein</fullName>
    </submittedName>
</protein>
<dbReference type="EMBL" id="RAWK01000298">
    <property type="protein sequence ID" value="RKH56083.1"/>
    <property type="molecule type" value="Genomic_DNA"/>
</dbReference>
<dbReference type="InterPro" id="IPR001296">
    <property type="entry name" value="Glyco_trans_1"/>
</dbReference>
<name>A0A3A8PIE2_9BACT</name>
<dbReference type="PANTHER" id="PTHR46401">
    <property type="entry name" value="GLYCOSYLTRANSFERASE WBBK-RELATED"/>
    <property type="match status" value="1"/>
</dbReference>
<dbReference type="CDD" id="cd03809">
    <property type="entry name" value="GT4_MtfB-like"/>
    <property type="match status" value="1"/>
</dbReference>
<comment type="caution">
    <text evidence="4">The sequence shown here is derived from an EMBL/GenBank/DDBJ whole genome shotgun (WGS) entry which is preliminary data.</text>
</comment>
<accession>A0A3A8PIE2</accession>
<dbReference type="Pfam" id="PF13439">
    <property type="entry name" value="Glyco_transf_4"/>
    <property type="match status" value="1"/>
</dbReference>
<gene>
    <name evidence="4" type="ORF">D7W81_34815</name>
</gene>
<proteinExistence type="predicted"/>
<keyword evidence="1 4" id="KW-0808">Transferase</keyword>
<evidence type="ECO:0000256" key="1">
    <source>
        <dbReference type="ARBA" id="ARBA00022679"/>
    </source>
</evidence>
<feature type="domain" description="Glycosyl transferase family 1" evidence="2">
    <location>
        <begin position="189"/>
        <end position="344"/>
    </location>
</feature>
<evidence type="ECO:0000313" key="5">
    <source>
        <dbReference type="Proteomes" id="UP000267003"/>
    </source>
</evidence>
<dbReference type="SUPFAM" id="SSF53756">
    <property type="entry name" value="UDP-Glycosyltransferase/glycogen phosphorylase"/>
    <property type="match status" value="1"/>
</dbReference>
<dbReference type="GO" id="GO:0009103">
    <property type="term" value="P:lipopolysaccharide biosynthetic process"/>
    <property type="evidence" value="ECO:0007669"/>
    <property type="project" value="TreeGrafter"/>
</dbReference>
<feature type="domain" description="Glycosyltransferase subfamily 4-like N-terminal" evidence="3">
    <location>
        <begin position="24"/>
        <end position="168"/>
    </location>
</feature>
<evidence type="ECO:0000259" key="3">
    <source>
        <dbReference type="Pfam" id="PF13439"/>
    </source>
</evidence>
<dbReference type="Pfam" id="PF00534">
    <property type="entry name" value="Glycos_transf_1"/>
    <property type="match status" value="1"/>
</dbReference>
<dbReference type="Proteomes" id="UP000267003">
    <property type="component" value="Unassembled WGS sequence"/>
</dbReference>
<evidence type="ECO:0000259" key="2">
    <source>
        <dbReference type="Pfam" id="PF00534"/>
    </source>
</evidence>
<sequence length="370" mass="40568">MRRPVSTPGPIAFDATLWDEPTTGIGLYTRCLAEALQAQGVVLDRMGASRSGEHPRGVQKRTAWTLATLPGLLKATPPPVYHALSNFNLPLRRTPGTAYVLTVHDLVPLDLPDTVSTPFRWQFRLWLARSLMLADRLVCVSERTRQDLIRRYPQVEPRTVVVHNGVDHVNAPTLDAADKDFLAALGLPKDYVLYAGSLDVRKNVDLVLDAQERLHALGRPFTLVLAGQSWFGSGTVETRIARLRSEGLDVRALGYQTPAIFYALMRRAALFVFPSRYEGFGLPPLEAMRLGTPTVVSTAGSLPEVCGAAAPAVDPDDAEGLAAVIDRLLRSPEERRALSEAGPRQAAKFTWARAAEGTRAAYDAALRHHR</sequence>
<dbReference type="Gene3D" id="3.40.50.2000">
    <property type="entry name" value="Glycogen Phosphorylase B"/>
    <property type="match status" value="2"/>
</dbReference>
<dbReference type="OrthoDB" id="9767517at2"/>
<dbReference type="InterPro" id="IPR028098">
    <property type="entry name" value="Glyco_trans_4-like_N"/>
</dbReference>
<dbReference type="GO" id="GO:0016757">
    <property type="term" value="F:glycosyltransferase activity"/>
    <property type="evidence" value="ECO:0007669"/>
    <property type="project" value="InterPro"/>
</dbReference>
<organism evidence="4 5">
    <name type="scientific">Corallococcus aberystwythensis</name>
    <dbReference type="NCBI Taxonomy" id="2316722"/>
    <lineage>
        <taxon>Bacteria</taxon>
        <taxon>Pseudomonadati</taxon>
        <taxon>Myxococcota</taxon>
        <taxon>Myxococcia</taxon>
        <taxon>Myxococcales</taxon>
        <taxon>Cystobacterineae</taxon>
        <taxon>Myxococcaceae</taxon>
        <taxon>Corallococcus</taxon>
    </lineage>
</organism>
<dbReference type="AlphaFoldDB" id="A0A3A8PIE2"/>
<keyword evidence="5" id="KW-1185">Reference proteome</keyword>
<dbReference type="PANTHER" id="PTHR46401:SF2">
    <property type="entry name" value="GLYCOSYLTRANSFERASE WBBK-RELATED"/>
    <property type="match status" value="1"/>
</dbReference>
<evidence type="ECO:0000313" key="4">
    <source>
        <dbReference type="EMBL" id="RKH56083.1"/>
    </source>
</evidence>
<reference evidence="5" key="1">
    <citation type="submission" date="2018-09" db="EMBL/GenBank/DDBJ databases">
        <authorList>
            <person name="Livingstone P.G."/>
            <person name="Whitworth D.E."/>
        </authorList>
    </citation>
    <scope>NUCLEOTIDE SEQUENCE [LARGE SCALE GENOMIC DNA]</scope>
    <source>
        <strain evidence="5">AB050A</strain>
    </source>
</reference>
<dbReference type="RefSeq" id="WP_120559695.1">
    <property type="nucleotide sequence ID" value="NZ_RAWK01000298.1"/>
</dbReference>